<keyword evidence="1" id="KW-0812">Transmembrane</keyword>
<keyword evidence="3" id="KW-1185">Reference proteome</keyword>
<dbReference type="Proteomes" id="UP000186720">
    <property type="component" value="Unassembled WGS sequence"/>
</dbReference>
<feature type="transmembrane region" description="Helical" evidence="1">
    <location>
        <begin position="13"/>
        <end position="36"/>
    </location>
</feature>
<evidence type="ECO:0000256" key="1">
    <source>
        <dbReference type="SAM" id="Phobius"/>
    </source>
</evidence>
<proteinExistence type="predicted"/>
<organism evidence="2 3">
    <name type="scientific">Mucilaginibacter polytrichastri</name>
    <dbReference type="NCBI Taxonomy" id="1302689"/>
    <lineage>
        <taxon>Bacteria</taxon>
        <taxon>Pseudomonadati</taxon>
        <taxon>Bacteroidota</taxon>
        <taxon>Sphingobacteriia</taxon>
        <taxon>Sphingobacteriales</taxon>
        <taxon>Sphingobacteriaceae</taxon>
        <taxon>Mucilaginibacter</taxon>
    </lineage>
</organism>
<accession>A0A1Q5ZZ73</accession>
<gene>
    <name evidence="2" type="ORF">RG47T_2505</name>
</gene>
<reference evidence="2 3" key="1">
    <citation type="submission" date="2016-11" db="EMBL/GenBank/DDBJ databases">
        <title>Whole Genome Sequencing of Mucilaginibacter polytrichastri RG4-7(T) isolated from the moss sample.</title>
        <authorList>
            <person name="Li Y."/>
        </authorList>
    </citation>
    <scope>NUCLEOTIDE SEQUENCE [LARGE SCALE GENOMIC DNA]</scope>
    <source>
        <strain evidence="2 3">RG4-7</strain>
    </source>
</reference>
<comment type="caution">
    <text evidence="2">The sequence shown here is derived from an EMBL/GenBank/DDBJ whole genome shotgun (WGS) entry which is preliminary data.</text>
</comment>
<sequence>MYFNDTPVYGIKALIISILSTPFFGLIWAFFNWLMLRFGGFLYDNFLILTNKSKTGQPNL</sequence>
<evidence type="ECO:0000313" key="2">
    <source>
        <dbReference type="EMBL" id="OKS87046.1"/>
    </source>
</evidence>
<name>A0A1Q5ZZ73_9SPHI</name>
<evidence type="ECO:0000313" key="3">
    <source>
        <dbReference type="Proteomes" id="UP000186720"/>
    </source>
</evidence>
<dbReference type="AlphaFoldDB" id="A0A1Q5ZZ73"/>
<keyword evidence="1" id="KW-0472">Membrane</keyword>
<keyword evidence="1" id="KW-1133">Transmembrane helix</keyword>
<protein>
    <submittedName>
        <fullName evidence="2">Uncharacterized protein</fullName>
    </submittedName>
</protein>
<dbReference type="EMBL" id="MPPL01000001">
    <property type="protein sequence ID" value="OKS87046.1"/>
    <property type="molecule type" value="Genomic_DNA"/>
</dbReference>